<evidence type="ECO:0000256" key="5">
    <source>
        <dbReference type="SAM" id="MobiDB-lite"/>
    </source>
</evidence>
<name>A0ABV3D9U2_9ACTN</name>
<reference evidence="7 8" key="1">
    <citation type="submission" date="2024-06" db="EMBL/GenBank/DDBJ databases">
        <title>The Natural Products Discovery Center: Release of the First 8490 Sequenced Strains for Exploring Actinobacteria Biosynthetic Diversity.</title>
        <authorList>
            <person name="Kalkreuter E."/>
            <person name="Kautsar S.A."/>
            <person name="Yang D."/>
            <person name="Bader C.D."/>
            <person name="Teijaro C.N."/>
            <person name="Fluegel L."/>
            <person name="Davis C.M."/>
            <person name="Simpson J.R."/>
            <person name="Lauterbach L."/>
            <person name="Steele A.D."/>
            <person name="Gui C."/>
            <person name="Meng S."/>
            <person name="Li G."/>
            <person name="Viehrig K."/>
            <person name="Ye F."/>
            <person name="Su P."/>
            <person name="Kiefer A.F."/>
            <person name="Nichols A."/>
            <person name="Cepeda A.J."/>
            <person name="Yan W."/>
            <person name="Fan B."/>
            <person name="Jiang Y."/>
            <person name="Adhikari A."/>
            <person name="Zheng C.-J."/>
            <person name="Schuster L."/>
            <person name="Cowan T.M."/>
            <person name="Smanski M.J."/>
            <person name="Chevrette M.G."/>
            <person name="De Carvalho L.P.S."/>
            <person name="Shen B."/>
        </authorList>
    </citation>
    <scope>NUCLEOTIDE SEQUENCE [LARGE SCALE GENOMIC DNA]</scope>
    <source>
        <strain evidence="7 8">NPDC048946</strain>
    </source>
</reference>
<feature type="compositionally biased region" description="Low complexity" evidence="5">
    <location>
        <begin position="325"/>
        <end position="340"/>
    </location>
</feature>
<sequence length="451" mass="47577">MQLHLVALNPTDSVTEGFLPAAAELGFDVTVFTDRADPHKAAYAGSDAAPARLVECDVRDFRALIAAMSHGPSPDAVFGNSDHLQPQTALAADWFGLPGKDWRATLRAKNKALMRRHLAETGVDSVWTAELPGDLDPGALAAVDVPYPCVVKPREGVASEDVYLVGNERELLARCRGIREHTPGIALVVEEFLRGDLRTLETLGDGRVRHVLGGFRTRVSAPPTFVEESMVFDAEPDPGAVGQVERALDALGVGFGACHTEYVVADGRARIIEVNYRIIGDQCDLLLRDLLGVPIFEHVLRVHLGEALPAASELLGDPVRPIPGSADASAPASADASADGTVGGTVGGMSGGMSVGMVDRPADGPAGRRARVEYICARSGGTLVAAPAAADLADNGVRLAYRPLRAVGTTAPLTGTNRDYLGVLRAVGPDQERTDAAVARFVAARSWEIRP</sequence>
<organism evidence="7 8">
    <name type="scientific">Streptodolium elevatio</name>
    <dbReference type="NCBI Taxonomy" id="3157996"/>
    <lineage>
        <taxon>Bacteria</taxon>
        <taxon>Bacillati</taxon>
        <taxon>Actinomycetota</taxon>
        <taxon>Actinomycetes</taxon>
        <taxon>Kitasatosporales</taxon>
        <taxon>Streptomycetaceae</taxon>
        <taxon>Streptodolium</taxon>
    </lineage>
</organism>
<dbReference type="RefSeq" id="WP_358348444.1">
    <property type="nucleotide sequence ID" value="NZ_JBEZFP010000005.1"/>
</dbReference>
<accession>A0ABV3D9U2</accession>
<dbReference type="InterPro" id="IPR052032">
    <property type="entry name" value="ATP-dep_AA_Ligase"/>
</dbReference>
<protein>
    <submittedName>
        <fullName evidence="7">ATP-grasp domain-containing protein</fullName>
    </submittedName>
</protein>
<evidence type="ECO:0000259" key="6">
    <source>
        <dbReference type="PROSITE" id="PS50975"/>
    </source>
</evidence>
<keyword evidence="3 4" id="KW-0067">ATP-binding</keyword>
<dbReference type="PANTHER" id="PTHR43585:SF2">
    <property type="entry name" value="ATP-GRASP ENZYME FSQD"/>
    <property type="match status" value="1"/>
</dbReference>
<dbReference type="Gene3D" id="3.30.470.20">
    <property type="entry name" value="ATP-grasp fold, B domain"/>
    <property type="match status" value="1"/>
</dbReference>
<dbReference type="Pfam" id="PF02655">
    <property type="entry name" value="ATP-grasp_3"/>
    <property type="match status" value="1"/>
</dbReference>
<dbReference type="Proteomes" id="UP001551482">
    <property type="component" value="Unassembled WGS sequence"/>
</dbReference>
<keyword evidence="2 4" id="KW-0547">Nucleotide-binding</keyword>
<evidence type="ECO:0000313" key="7">
    <source>
        <dbReference type="EMBL" id="MEU8132509.1"/>
    </source>
</evidence>
<dbReference type="PANTHER" id="PTHR43585">
    <property type="entry name" value="FUMIPYRROLE BIOSYNTHESIS PROTEIN C"/>
    <property type="match status" value="1"/>
</dbReference>
<evidence type="ECO:0000256" key="3">
    <source>
        <dbReference type="ARBA" id="ARBA00022840"/>
    </source>
</evidence>
<dbReference type="Gene3D" id="3.40.50.20">
    <property type="match status" value="1"/>
</dbReference>
<dbReference type="InterPro" id="IPR011761">
    <property type="entry name" value="ATP-grasp"/>
</dbReference>
<proteinExistence type="predicted"/>
<comment type="caution">
    <text evidence="7">The sequence shown here is derived from an EMBL/GenBank/DDBJ whole genome shotgun (WGS) entry which is preliminary data.</text>
</comment>
<feature type="domain" description="ATP-grasp" evidence="6">
    <location>
        <begin position="115"/>
        <end position="304"/>
    </location>
</feature>
<keyword evidence="1" id="KW-0436">Ligase</keyword>
<dbReference type="EMBL" id="JBEZFP010000005">
    <property type="protein sequence ID" value="MEU8132509.1"/>
    <property type="molecule type" value="Genomic_DNA"/>
</dbReference>
<dbReference type="InterPro" id="IPR013815">
    <property type="entry name" value="ATP_grasp_subdomain_1"/>
</dbReference>
<evidence type="ECO:0000256" key="4">
    <source>
        <dbReference type="PROSITE-ProRule" id="PRU00409"/>
    </source>
</evidence>
<feature type="region of interest" description="Disordered" evidence="5">
    <location>
        <begin position="322"/>
        <end position="343"/>
    </location>
</feature>
<evidence type="ECO:0000256" key="2">
    <source>
        <dbReference type="ARBA" id="ARBA00022741"/>
    </source>
</evidence>
<keyword evidence="8" id="KW-1185">Reference proteome</keyword>
<dbReference type="SUPFAM" id="SSF56059">
    <property type="entry name" value="Glutathione synthetase ATP-binding domain-like"/>
    <property type="match status" value="1"/>
</dbReference>
<dbReference type="InterPro" id="IPR003806">
    <property type="entry name" value="ATP-grasp_PylC-type"/>
</dbReference>
<dbReference type="PROSITE" id="PS50975">
    <property type="entry name" value="ATP_GRASP"/>
    <property type="match status" value="1"/>
</dbReference>
<dbReference type="Gene3D" id="3.30.1490.20">
    <property type="entry name" value="ATP-grasp fold, A domain"/>
    <property type="match status" value="1"/>
</dbReference>
<gene>
    <name evidence="7" type="ORF">AB0C36_03285</name>
</gene>
<evidence type="ECO:0000256" key="1">
    <source>
        <dbReference type="ARBA" id="ARBA00022598"/>
    </source>
</evidence>
<evidence type="ECO:0000313" key="8">
    <source>
        <dbReference type="Proteomes" id="UP001551482"/>
    </source>
</evidence>